<dbReference type="GO" id="GO:0071204">
    <property type="term" value="C:histone pre-mRNA 3'end processing complex"/>
    <property type="evidence" value="ECO:0007669"/>
    <property type="project" value="TreeGrafter"/>
</dbReference>
<dbReference type="EMBL" id="JAWDEY010000006">
    <property type="protein sequence ID" value="KAK6590577.1"/>
    <property type="molecule type" value="Genomic_DNA"/>
</dbReference>
<dbReference type="AlphaFoldDB" id="A0AAV9Y315"/>
<comment type="similarity">
    <text evidence="1">Belongs to the SLBP family.</text>
</comment>
<organism evidence="4 5">
    <name type="scientific">Cryptosporidium xiaoi</name>
    <dbReference type="NCBI Taxonomy" id="659607"/>
    <lineage>
        <taxon>Eukaryota</taxon>
        <taxon>Sar</taxon>
        <taxon>Alveolata</taxon>
        <taxon>Apicomplexa</taxon>
        <taxon>Conoidasida</taxon>
        <taxon>Coccidia</taxon>
        <taxon>Eucoccidiorida</taxon>
        <taxon>Eimeriorina</taxon>
        <taxon>Cryptosporidiidae</taxon>
        <taxon>Cryptosporidium</taxon>
    </lineage>
</organism>
<proteinExistence type="inferred from homology"/>
<dbReference type="Proteomes" id="UP001311799">
    <property type="component" value="Unassembled WGS sequence"/>
</dbReference>
<dbReference type="GO" id="GO:0051028">
    <property type="term" value="P:mRNA transport"/>
    <property type="evidence" value="ECO:0007669"/>
    <property type="project" value="TreeGrafter"/>
</dbReference>
<reference evidence="4 5" key="1">
    <citation type="submission" date="2023-10" db="EMBL/GenBank/DDBJ databases">
        <title>Comparative genomics analysis reveals potential genetic determinants of host preference in Cryptosporidium xiaoi.</title>
        <authorList>
            <person name="Xiao L."/>
            <person name="Li J."/>
        </authorList>
    </citation>
    <scope>NUCLEOTIDE SEQUENCE [LARGE SCALE GENOMIC DNA]</scope>
    <source>
        <strain evidence="4 5">52996</strain>
    </source>
</reference>
<evidence type="ECO:0000259" key="3">
    <source>
        <dbReference type="Pfam" id="PF15247"/>
    </source>
</evidence>
<evidence type="ECO:0000256" key="1">
    <source>
        <dbReference type="ARBA" id="ARBA00006151"/>
    </source>
</evidence>
<name>A0AAV9Y315_9CRYT</name>
<keyword evidence="2" id="KW-0694">RNA-binding</keyword>
<dbReference type="PANTHER" id="PTHR17408:SF0">
    <property type="entry name" value="HISTONE RNA HAIRPIN-BINDING PROTEIN"/>
    <property type="match status" value="1"/>
</dbReference>
<dbReference type="GO" id="GO:0005737">
    <property type="term" value="C:cytoplasm"/>
    <property type="evidence" value="ECO:0007669"/>
    <property type="project" value="TreeGrafter"/>
</dbReference>
<dbReference type="PANTHER" id="PTHR17408">
    <property type="entry name" value="HISTONE RNA HAIRPIN-BINDING PROTEIN"/>
    <property type="match status" value="1"/>
</dbReference>
<dbReference type="Pfam" id="PF15247">
    <property type="entry name" value="SLBP_RNA_bind"/>
    <property type="match status" value="1"/>
</dbReference>
<protein>
    <submittedName>
        <fullName evidence="4">SLBP family of RNA binding s</fullName>
    </submittedName>
</protein>
<dbReference type="InterPro" id="IPR038294">
    <property type="entry name" value="SLBP_RNA_bind_sf"/>
</dbReference>
<feature type="domain" description="Histone RNA hairpin-binding protein RNA-binding" evidence="3">
    <location>
        <begin position="131"/>
        <end position="195"/>
    </location>
</feature>
<dbReference type="Gene3D" id="1.10.8.1120">
    <property type="entry name" value="Histone RNA hairpin-binding protein RNA-binding domain"/>
    <property type="match status" value="1"/>
</dbReference>
<dbReference type="GO" id="GO:0003729">
    <property type="term" value="F:mRNA binding"/>
    <property type="evidence" value="ECO:0007669"/>
    <property type="project" value="InterPro"/>
</dbReference>
<gene>
    <name evidence="4" type="ORF">RS030_152383</name>
</gene>
<evidence type="ECO:0000313" key="5">
    <source>
        <dbReference type="Proteomes" id="UP001311799"/>
    </source>
</evidence>
<evidence type="ECO:0000256" key="2">
    <source>
        <dbReference type="ARBA" id="ARBA00022884"/>
    </source>
</evidence>
<accession>A0AAV9Y315</accession>
<sequence>MVLDESILSLRVYPISFLLLFRNNSVGPVSVGEVHPHFPKLELRFNKQRETRPINTKNVRTQYFLSSTLTNGFFDSFDENETSREKTSSLSDMSTLLERTSPSDILKTRIIQGDGNKQHPVICSAEEPLTSRMISRLKQIAIGKSLPEYKTYINKVPIDLRSRDDPRTPECDTRLTKREFDQLYREWRVKLHQYENEAISNVSTRINSLDEIKVTQNECLYNFEKLEI</sequence>
<dbReference type="InterPro" id="IPR026502">
    <property type="entry name" value="SLBP1/SLBP2"/>
</dbReference>
<comment type="caution">
    <text evidence="4">The sequence shown here is derived from an EMBL/GenBank/DDBJ whole genome shotgun (WGS) entry which is preliminary data.</text>
</comment>
<keyword evidence="5" id="KW-1185">Reference proteome</keyword>
<dbReference type="InterPro" id="IPR029344">
    <property type="entry name" value="SLBP_RNA_bind"/>
</dbReference>
<dbReference type="GO" id="GO:0006398">
    <property type="term" value="P:mRNA 3'-end processing by stem-loop binding and cleavage"/>
    <property type="evidence" value="ECO:0007669"/>
    <property type="project" value="TreeGrafter"/>
</dbReference>
<evidence type="ECO:0000313" key="4">
    <source>
        <dbReference type="EMBL" id="KAK6590577.1"/>
    </source>
</evidence>
<dbReference type="GO" id="GO:0071207">
    <property type="term" value="F:histone pre-mRNA stem-loop binding"/>
    <property type="evidence" value="ECO:0007669"/>
    <property type="project" value="TreeGrafter"/>
</dbReference>